<reference evidence="3 4" key="1">
    <citation type="submission" date="2016-10" db="EMBL/GenBank/DDBJ databases">
        <authorList>
            <person name="Cai Z."/>
        </authorList>
    </citation>
    <scope>NUCLEOTIDE SEQUENCE [LARGE SCALE GENOMIC DNA]</scope>
</reference>
<feature type="compositionally biased region" description="Low complexity" evidence="1">
    <location>
        <begin position="850"/>
        <end position="863"/>
    </location>
</feature>
<evidence type="ECO:0000313" key="4">
    <source>
        <dbReference type="Proteomes" id="UP000256970"/>
    </source>
</evidence>
<evidence type="ECO:0000313" key="3">
    <source>
        <dbReference type="EMBL" id="SZX74948.1"/>
    </source>
</evidence>
<feature type="compositionally biased region" description="Polar residues" evidence="1">
    <location>
        <begin position="866"/>
        <end position="885"/>
    </location>
</feature>
<accession>A0A383WBF1</accession>
<feature type="region of interest" description="Disordered" evidence="1">
    <location>
        <begin position="583"/>
        <end position="603"/>
    </location>
</feature>
<organism evidence="3 4">
    <name type="scientific">Tetradesmus obliquus</name>
    <name type="common">Green alga</name>
    <name type="synonym">Acutodesmus obliquus</name>
    <dbReference type="NCBI Taxonomy" id="3088"/>
    <lineage>
        <taxon>Eukaryota</taxon>
        <taxon>Viridiplantae</taxon>
        <taxon>Chlorophyta</taxon>
        <taxon>core chlorophytes</taxon>
        <taxon>Chlorophyceae</taxon>
        <taxon>CS clade</taxon>
        <taxon>Sphaeropleales</taxon>
        <taxon>Scenedesmaceae</taxon>
        <taxon>Tetradesmus</taxon>
    </lineage>
</organism>
<feature type="region of interest" description="Disordered" evidence="1">
    <location>
        <begin position="850"/>
        <end position="885"/>
    </location>
</feature>
<dbReference type="InterPro" id="IPR028163">
    <property type="entry name" value="HAUS_6_N"/>
</dbReference>
<proteinExistence type="predicted"/>
<dbReference type="STRING" id="3088.A0A383WBF1"/>
<dbReference type="Proteomes" id="UP000256970">
    <property type="component" value="Unassembled WGS sequence"/>
</dbReference>
<protein>
    <recommendedName>
        <fullName evidence="2">HAUS augmin-like complex subunit 6 N-terminal domain-containing protein</fullName>
    </recommendedName>
</protein>
<dbReference type="EMBL" id="FNXT01001221">
    <property type="protein sequence ID" value="SZX74948.1"/>
    <property type="molecule type" value="Genomic_DNA"/>
</dbReference>
<sequence length="904" mass="93950">MVPSIEFQQKLEAALCCNLFLLGAQGAEGAQQLDFSEKLFRSKSNKALELILYHCYSVIKGKAAAKKLFNRVWPISDKDTQQRKEFYKRAETWLKESGHLEHHGNSLQQLVRNPFGFKVVSFLCDLTHCALKVQHERMFPADIIEHADILDDSLLLALAEPLLTAGRAENQLQVERMLRLCQEGAALQQQAEEKAGRLRDLFYSLTAQLKKARAACETTLPPEVLFALLEGTVAQGQGAALGARHSPPPTQLPGDVREQQQQLQQLWAQLEGHIQEFDSLAGLVQGLAGSDVHPHAIDGAALRAAGQLPGAHSTAGLDIAAMMEAWLVDVGAVCRYIRYLAGQPDADLASSADVQQPGTWGSAGGSAAATGSRGSSVCPLVATSDASSHAPHLYAQLEMHRNCLDHMRSMQSAVNQLMAAEGKRIQQLEPQVYGLMAAQQDQCMEAASVMGAAEAEGQHDTFQFDSMQQGPAKGQAGELGAGFGASRGRLIGGGSLQLVPPTPMLQQMVQKQQHGAAHQQAQQQQQQQEHCRSAAAAAGAEELLPGRLSFGNDAVLAEPGSSSGSSPIPAAAVAGMVDSPRLQRTCSSSSSADRACDSPGSSVSSRSLPAAALLMSQDIMDLDLVDLDVDDDLVQPNSPAGMRFASDPMRMSILRMSMPTTGLAAHVTAAARAAAAAGSPAAEADVWRGSGSAAGQRAASGSSPLGFSLSGLGQLAAGEAEDDTPPHVGHAATAHAAPAAAGVGASDDVPTCGLADEDCDDMLLGSAAAGAVAAAEEPVAAAPAVDAASSLSAAAAADESEEVSPLVIEAAHLDPMGPVPGSDMSSAARPRRLTFAAAVNADSPSLLHGYSSGVGSPTSSGGSVAQGCNSAASSEQRPAVQAQEQAPGQLMSLLRQRFAKVVPN</sequence>
<dbReference type="AlphaFoldDB" id="A0A383WBF1"/>
<feature type="region of interest" description="Disordered" evidence="1">
    <location>
        <begin position="508"/>
        <end position="536"/>
    </location>
</feature>
<evidence type="ECO:0000259" key="2">
    <source>
        <dbReference type="Pfam" id="PF14661"/>
    </source>
</evidence>
<evidence type="ECO:0000256" key="1">
    <source>
        <dbReference type="SAM" id="MobiDB-lite"/>
    </source>
</evidence>
<gene>
    <name evidence="3" type="ORF">BQ4739_LOCUS15265</name>
</gene>
<feature type="compositionally biased region" description="Low complexity" evidence="1">
    <location>
        <begin position="510"/>
        <end position="536"/>
    </location>
</feature>
<feature type="domain" description="HAUS augmin-like complex subunit 6 N-terminal" evidence="2">
    <location>
        <begin position="18"/>
        <end position="213"/>
    </location>
</feature>
<name>A0A383WBF1_TETOB</name>
<dbReference type="Pfam" id="PF14661">
    <property type="entry name" value="HAUS6_N"/>
    <property type="match status" value="1"/>
</dbReference>
<keyword evidence="4" id="KW-1185">Reference proteome</keyword>
<feature type="compositionally biased region" description="Low complexity" evidence="1">
    <location>
        <begin position="584"/>
        <end position="603"/>
    </location>
</feature>